<dbReference type="EMBL" id="GBYX01476674">
    <property type="protein sequence ID" value="JAO05003.1"/>
    <property type="molecule type" value="Transcribed_RNA"/>
</dbReference>
<sequence>MVKFRAKHSPLTSDGETVGEFVFFMMAGKNNRCISNQSRILGYVVQPAKEIGPGGFRNPSTDAERTQGLVQKWHKSMHAHTHDGPLSRQATSHPGGKAG</sequence>
<reference evidence="2" key="1">
    <citation type="submission" date="2014-12" db="EMBL/GenBank/DDBJ databases">
        <title>Parallel Evolution in Life History Adaptation Evident in the Tissue-Specific Poeciliopsis prolifica transcriptome.</title>
        <authorList>
            <person name="Jue N.K."/>
            <person name="Foley R.J."/>
            <person name="Obergfell C."/>
            <person name="Reznick D.N."/>
            <person name="O'Neill R.J."/>
            <person name="O'Neill M.J."/>
        </authorList>
    </citation>
    <scope>NUCLEOTIDE SEQUENCE</scope>
</reference>
<evidence type="ECO:0000256" key="1">
    <source>
        <dbReference type="SAM" id="MobiDB-lite"/>
    </source>
</evidence>
<evidence type="ECO:0000313" key="2">
    <source>
        <dbReference type="EMBL" id="JAO05003.1"/>
    </source>
</evidence>
<proteinExistence type="predicted"/>
<organism evidence="2">
    <name type="scientific">Poeciliopsis prolifica</name>
    <name type="common">blackstripe livebearer</name>
    <dbReference type="NCBI Taxonomy" id="188132"/>
    <lineage>
        <taxon>Eukaryota</taxon>
        <taxon>Metazoa</taxon>
        <taxon>Chordata</taxon>
        <taxon>Craniata</taxon>
        <taxon>Vertebrata</taxon>
        <taxon>Euteleostomi</taxon>
        <taxon>Actinopterygii</taxon>
        <taxon>Neopterygii</taxon>
        <taxon>Teleostei</taxon>
        <taxon>Neoteleostei</taxon>
        <taxon>Acanthomorphata</taxon>
        <taxon>Ovalentaria</taxon>
        <taxon>Atherinomorphae</taxon>
        <taxon>Cyprinodontiformes</taxon>
        <taxon>Poeciliidae</taxon>
        <taxon>Poeciliinae</taxon>
        <taxon>Poeciliopsis</taxon>
    </lineage>
</organism>
<dbReference type="AlphaFoldDB" id="A0A0S7ENK2"/>
<protein>
    <submittedName>
        <fullName evidence="2">PPUP58</fullName>
    </submittedName>
</protein>
<name>A0A0S7ENK2_9TELE</name>
<gene>
    <name evidence="2" type="primary">PPUP58</name>
</gene>
<feature type="region of interest" description="Disordered" evidence="1">
    <location>
        <begin position="75"/>
        <end position="99"/>
    </location>
</feature>
<accession>A0A0S7ENK2</accession>